<dbReference type="AlphaFoldDB" id="A0A077TS16"/>
<dbReference type="RefSeq" id="XP_016655101.1">
    <property type="nucleotide sequence ID" value="XM_016799864.1"/>
</dbReference>
<evidence type="ECO:0000313" key="5">
    <source>
        <dbReference type="EMBL" id="VTZ71338.1"/>
    </source>
</evidence>
<dbReference type="InterPro" id="IPR045250">
    <property type="entry name" value="p23-like"/>
</dbReference>
<dbReference type="GO" id="GO:0051879">
    <property type="term" value="F:Hsp90 protein binding"/>
    <property type="evidence" value="ECO:0007669"/>
    <property type="project" value="InterPro"/>
</dbReference>
<feature type="domain" description="CS" evidence="3">
    <location>
        <begin position="23"/>
        <end position="111"/>
    </location>
</feature>
<reference evidence="5 6" key="1">
    <citation type="journal article" date="2014" name="BMC Biol.">
        <title>A comprehensive evaluation of rodent malaria parasite genomes and gene expression.</title>
        <authorList>
            <person name="Otto T.D."/>
            <person name="Bohme U."/>
            <person name="Jackson A.P."/>
            <person name="Hunt M."/>
            <person name="Franke-Fayard B."/>
            <person name="Hoeijmakers W.A."/>
            <person name="Religa A.A."/>
            <person name="Robertson L."/>
            <person name="Sanders M."/>
            <person name="Ogun S.A."/>
            <person name="Cunningham D."/>
            <person name="Erhart A."/>
            <person name="Billker O."/>
            <person name="Khan S.M."/>
            <person name="Stunnenberg H.G."/>
            <person name="Langhorne J."/>
            <person name="Holder A.A."/>
            <person name="Waters A.P."/>
            <person name="Newbold C.I."/>
            <person name="Pain A."/>
            <person name="Berriman M."/>
            <person name="Janse C.J."/>
        </authorList>
    </citation>
    <scope>NUCLEOTIDE SEQUENCE [LARGE SCALE GENOMIC DNA]</scope>
    <source>
        <strain evidence="5 6">AS</strain>
    </source>
</reference>
<dbReference type="Proteomes" id="UP000195489">
    <property type="component" value="Chromosome 14"/>
</dbReference>
<dbReference type="GO" id="GO:0006457">
    <property type="term" value="P:protein folding"/>
    <property type="evidence" value="ECO:0007669"/>
    <property type="project" value="TreeGrafter"/>
</dbReference>
<dbReference type="VEuPathDB" id="PlasmoDB:PCHAS_1466200"/>
<dbReference type="Proteomes" id="UP000071118">
    <property type="component" value="Chromosome 14"/>
</dbReference>
<accession>A0A077TS16</accession>
<dbReference type="EMBL" id="LT608166">
    <property type="protein sequence ID" value="SCN63756.1"/>
    <property type="molecule type" value="Genomic_DNA"/>
</dbReference>
<proteinExistence type="inferred from homology"/>
<reference evidence="4 7" key="3">
    <citation type="submission" date="2016-08" db="EMBL/GenBank/DDBJ databases">
        <authorList>
            <consortium name="Pathogen Informatics"/>
        </authorList>
    </citation>
    <scope>NUCLEOTIDE SEQUENCE [LARGE SCALE GENOMIC DNA]</scope>
    <source>
        <strain evidence="5">AS</strain>
        <strain evidence="4 7">CB</strain>
    </source>
</reference>
<evidence type="ECO:0000313" key="7">
    <source>
        <dbReference type="Proteomes" id="UP000195489"/>
    </source>
</evidence>
<dbReference type="GO" id="GO:0051131">
    <property type="term" value="P:chaperone-mediated protein complex assembly"/>
    <property type="evidence" value="ECO:0007669"/>
    <property type="project" value="TreeGrafter"/>
</dbReference>
<evidence type="ECO:0000313" key="6">
    <source>
        <dbReference type="Proteomes" id="UP000071118"/>
    </source>
</evidence>
<dbReference type="InterPro" id="IPR008978">
    <property type="entry name" value="HSP20-like_chaperone"/>
</dbReference>
<feature type="signal peptide" evidence="2">
    <location>
        <begin position="1"/>
        <end position="22"/>
    </location>
</feature>
<keyword evidence="2" id="KW-0732">Signal</keyword>
<evidence type="ECO:0000256" key="2">
    <source>
        <dbReference type="SAM" id="SignalP"/>
    </source>
</evidence>
<comment type="similarity">
    <text evidence="1">Belongs to the p23/wos2 family.</text>
</comment>
<gene>
    <name evidence="5" type="ORF">PCHAS_1466200</name>
    <name evidence="4" type="ORF">PCHCB_000488100</name>
</gene>
<dbReference type="OrthoDB" id="1564555at2759"/>
<dbReference type="SUPFAM" id="SSF49764">
    <property type="entry name" value="HSP20-like chaperones"/>
    <property type="match status" value="1"/>
</dbReference>
<evidence type="ECO:0000256" key="1">
    <source>
        <dbReference type="ARBA" id="ARBA00025733"/>
    </source>
</evidence>
<sequence>MGNILCLIMLLHIFIFGSPTQQTNIPTVRWGQHSHKITLMVLIESISKQDVKFTENNIHISATNKHGEDVELTLDLLRPIIPEKCSYVHLERGLKLNILKKTQEPCWKRLTKEKKLNFLIKDKSFGDPNDCEDAKHTWLLDYMFYKRKTNPIKTDESAKKNDPVQDIINNLKDSQSHFSIHEF</sequence>
<organism evidence="4 7">
    <name type="scientific">Plasmodium chabaudi chabaudi</name>
    <dbReference type="NCBI Taxonomy" id="31271"/>
    <lineage>
        <taxon>Eukaryota</taxon>
        <taxon>Sar</taxon>
        <taxon>Alveolata</taxon>
        <taxon>Apicomplexa</taxon>
        <taxon>Aconoidasida</taxon>
        <taxon>Haemosporida</taxon>
        <taxon>Plasmodiidae</taxon>
        <taxon>Plasmodium</taxon>
        <taxon>Plasmodium (Vinckeia)</taxon>
    </lineage>
</organism>
<dbReference type="GeneID" id="27795151"/>
<dbReference type="GO" id="GO:0005634">
    <property type="term" value="C:nucleus"/>
    <property type="evidence" value="ECO:0007669"/>
    <property type="project" value="TreeGrafter"/>
</dbReference>
<keyword evidence="6" id="KW-1185">Reference proteome</keyword>
<protein>
    <submittedName>
        <fullName evidence="5">HSP20-like chaperone, putative</fullName>
    </submittedName>
</protein>
<dbReference type="EMBL" id="LK022891">
    <property type="protein sequence ID" value="VTZ71338.1"/>
    <property type="molecule type" value="Genomic_DNA"/>
</dbReference>
<dbReference type="PANTHER" id="PTHR22932">
    <property type="entry name" value="TELOMERASE-BINDING PROTEIN P23 HSP90 CO-CHAPERONE"/>
    <property type="match status" value="1"/>
</dbReference>
<evidence type="ECO:0000313" key="4">
    <source>
        <dbReference type="EMBL" id="SCN63756.1"/>
    </source>
</evidence>
<dbReference type="PANTHER" id="PTHR22932:SF1">
    <property type="entry name" value="CO-CHAPERONE PROTEIN DAF-41"/>
    <property type="match status" value="1"/>
</dbReference>
<dbReference type="KEGG" id="pcb:PCHAS_1466200"/>
<dbReference type="InterPro" id="IPR007052">
    <property type="entry name" value="CS_dom"/>
</dbReference>
<dbReference type="GO" id="GO:0051087">
    <property type="term" value="F:protein-folding chaperone binding"/>
    <property type="evidence" value="ECO:0007669"/>
    <property type="project" value="TreeGrafter"/>
</dbReference>
<dbReference type="PROSITE" id="PS51203">
    <property type="entry name" value="CS"/>
    <property type="match status" value="1"/>
</dbReference>
<dbReference type="GO" id="GO:0005829">
    <property type="term" value="C:cytosol"/>
    <property type="evidence" value="ECO:0007669"/>
    <property type="project" value="TreeGrafter"/>
</dbReference>
<dbReference type="Gene3D" id="2.60.40.790">
    <property type="match status" value="1"/>
</dbReference>
<name>A0A077TS16_PLACU</name>
<feature type="chain" id="PRO_5014501721" evidence="2">
    <location>
        <begin position="23"/>
        <end position="183"/>
    </location>
</feature>
<evidence type="ECO:0000259" key="3">
    <source>
        <dbReference type="PROSITE" id="PS51203"/>
    </source>
</evidence>
<dbReference type="Pfam" id="PF04969">
    <property type="entry name" value="CS"/>
    <property type="match status" value="1"/>
</dbReference>
<reference evidence="5" key="2">
    <citation type="submission" date="2014-05" db="EMBL/GenBank/DDBJ databases">
        <authorList>
            <person name="Aslett M.A."/>
            <person name="De Silva N."/>
        </authorList>
    </citation>
    <scope>NUCLEOTIDE SEQUENCE</scope>
    <source>
        <strain evidence="5">AS</strain>
    </source>
</reference>